<evidence type="ECO:0000256" key="5">
    <source>
        <dbReference type="ARBA" id="ARBA00022737"/>
    </source>
</evidence>
<dbReference type="PROSITE" id="PS50082">
    <property type="entry name" value="WD_REPEATS_2"/>
    <property type="match status" value="1"/>
</dbReference>
<dbReference type="InterPro" id="IPR015943">
    <property type="entry name" value="WD40/YVTN_repeat-like_dom_sf"/>
</dbReference>
<sequence>MATEHQLTSATQGISCHAWNADKSMIAISPNNNEIHIYETTNWTRLFLLSEHDLMVSAIDWSGVTNKIVSCSHDRNAFVWTFQPDTNSWKPALVILRIDRAATDVRWSADGLRFAVTSGAKCVPVCTYESANDWWVCKMVKKKFKSTVLCCAFHPTNGQLLATGCADFKMRVFSTFATDVDGTHVDAGPFQNSHGPLVFGEAYLELSALGWIHAVAWSPSGNILAYTGHDSSVHFADLTTGRPGVDPVVHTVRLPQLPLCSLLFLSEQALVGAGHDFNPTIFTANAGGWSFFCHLDKEDSKSSANSPAAGGVSAARELFKNKTARGQDNKNDTDNIRTLHERAITLIQDASPKSGSGVTRISTSSLDGKLIEWDLPALEIDMATLGL</sequence>
<dbReference type="InterPro" id="IPR017383">
    <property type="entry name" value="ARPC1"/>
</dbReference>
<comment type="function">
    <text evidence="8">Functions as component of the Arp2/3 complex which is involved in regulation of actin polymerization and together with an activating nucleation-promoting factor (NPF) mediates the formation of branched actin networks.</text>
</comment>
<feature type="repeat" description="WD" evidence="9">
    <location>
        <begin position="49"/>
        <end position="80"/>
    </location>
</feature>
<evidence type="ECO:0000256" key="4">
    <source>
        <dbReference type="ARBA" id="ARBA00022574"/>
    </source>
</evidence>
<dbReference type="SMART" id="SM00320">
    <property type="entry name" value="WD40"/>
    <property type="match status" value="4"/>
</dbReference>
<dbReference type="Pfam" id="PF00400">
    <property type="entry name" value="WD40"/>
    <property type="match status" value="3"/>
</dbReference>
<evidence type="ECO:0000256" key="1">
    <source>
        <dbReference type="ARBA" id="ARBA00004245"/>
    </source>
</evidence>
<evidence type="ECO:0000256" key="3">
    <source>
        <dbReference type="ARBA" id="ARBA00022490"/>
    </source>
</evidence>
<keyword evidence="4 9" id="KW-0853">WD repeat</keyword>
<comment type="subcellular location">
    <subcellularLocation>
        <location evidence="1">Cytoplasm</location>
        <location evidence="1">Cytoskeleton</location>
    </subcellularLocation>
</comment>
<dbReference type="PIRSF" id="PIRSF038093">
    <property type="entry name" value="ARP2/3_su1"/>
    <property type="match status" value="1"/>
</dbReference>
<dbReference type="InterPro" id="IPR036322">
    <property type="entry name" value="WD40_repeat_dom_sf"/>
</dbReference>
<evidence type="ECO:0000256" key="8">
    <source>
        <dbReference type="PIRNR" id="PIRNR038093"/>
    </source>
</evidence>
<keyword evidence="3 8" id="KW-0963">Cytoplasm</keyword>
<dbReference type="PANTHER" id="PTHR10709:SF2">
    <property type="entry name" value="ACTIN-RELATED PROTEIN 2_3 COMPLEX SUBUNIT"/>
    <property type="match status" value="1"/>
</dbReference>
<reference evidence="10" key="1">
    <citation type="submission" date="2021-01" db="EMBL/GenBank/DDBJ databases">
        <authorList>
            <person name="Corre E."/>
            <person name="Pelletier E."/>
            <person name="Niang G."/>
            <person name="Scheremetjew M."/>
            <person name="Finn R."/>
            <person name="Kale V."/>
            <person name="Holt S."/>
            <person name="Cochrane G."/>
            <person name="Meng A."/>
            <person name="Brown T."/>
            <person name="Cohen L."/>
        </authorList>
    </citation>
    <scope>NUCLEOTIDE SEQUENCE</scope>
    <source>
        <strain evidence="10">CCAP 955/1</strain>
    </source>
</reference>
<organism evidence="10">
    <name type="scientific">Spumella elongata</name>
    <dbReference type="NCBI Taxonomy" id="89044"/>
    <lineage>
        <taxon>Eukaryota</taxon>
        <taxon>Sar</taxon>
        <taxon>Stramenopiles</taxon>
        <taxon>Ochrophyta</taxon>
        <taxon>Chrysophyceae</taxon>
        <taxon>Chromulinales</taxon>
        <taxon>Chromulinaceae</taxon>
        <taxon>Spumella</taxon>
    </lineage>
</organism>
<protein>
    <recommendedName>
        <fullName evidence="8">Actin-related protein 2/3 complex subunit</fullName>
    </recommendedName>
</protein>
<keyword evidence="5" id="KW-0677">Repeat</keyword>
<dbReference type="GO" id="GO:0034314">
    <property type="term" value="P:Arp2/3 complex-mediated actin nucleation"/>
    <property type="evidence" value="ECO:0007669"/>
    <property type="project" value="UniProtKB-UniRule"/>
</dbReference>
<comment type="similarity">
    <text evidence="2 8">Belongs to the WD repeat ARPC1 family.</text>
</comment>
<evidence type="ECO:0000313" key="10">
    <source>
        <dbReference type="EMBL" id="CAE0299316.1"/>
    </source>
</evidence>
<evidence type="ECO:0000256" key="2">
    <source>
        <dbReference type="ARBA" id="ARBA00006260"/>
    </source>
</evidence>
<gene>
    <name evidence="10" type="ORF">SELO1098_LOCUS28170</name>
</gene>
<evidence type="ECO:0000256" key="6">
    <source>
        <dbReference type="ARBA" id="ARBA00023203"/>
    </source>
</evidence>
<keyword evidence="6 8" id="KW-0009">Actin-binding</keyword>
<evidence type="ECO:0000256" key="9">
    <source>
        <dbReference type="PROSITE-ProRule" id="PRU00221"/>
    </source>
</evidence>
<dbReference type="PANTHER" id="PTHR10709">
    <property type="entry name" value="ACTIN-RELATED PROTEIN 2/3 COMPLEX SUBUNIT 1"/>
    <property type="match status" value="1"/>
</dbReference>
<evidence type="ECO:0000256" key="7">
    <source>
        <dbReference type="ARBA" id="ARBA00023212"/>
    </source>
</evidence>
<dbReference type="GO" id="GO:0051015">
    <property type="term" value="F:actin filament binding"/>
    <property type="evidence" value="ECO:0007669"/>
    <property type="project" value="TreeGrafter"/>
</dbReference>
<keyword evidence="7 8" id="KW-0206">Cytoskeleton</keyword>
<dbReference type="Gene3D" id="2.130.10.10">
    <property type="entry name" value="YVTN repeat-like/Quinoprotein amine dehydrogenase"/>
    <property type="match status" value="1"/>
</dbReference>
<dbReference type="InterPro" id="IPR001680">
    <property type="entry name" value="WD40_rpt"/>
</dbReference>
<dbReference type="EMBL" id="HBIC01054800">
    <property type="protein sequence ID" value="CAE0299316.1"/>
    <property type="molecule type" value="Transcribed_RNA"/>
</dbReference>
<dbReference type="GO" id="GO:0005885">
    <property type="term" value="C:Arp2/3 protein complex"/>
    <property type="evidence" value="ECO:0007669"/>
    <property type="project" value="UniProtKB-UniRule"/>
</dbReference>
<proteinExistence type="inferred from homology"/>
<name>A0A7S3HMN2_9STRA</name>
<dbReference type="AlphaFoldDB" id="A0A7S3HMN2"/>
<dbReference type="SUPFAM" id="SSF50978">
    <property type="entry name" value="WD40 repeat-like"/>
    <property type="match status" value="1"/>
</dbReference>
<accession>A0A7S3HMN2</accession>